<feature type="transmembrane region" description="Helical" evidence="1">
    <location>
        <begin position="7"/>
        <end position="26"/>
    </location>
</feature>
<keyword evidence="1" id="KW-0472">Membrane</keyword>
<keyword evidence="3" id="KW-1185">Reference proteome</keyword>
<feature type="transmembrane region" description="Helical" evidence="1">
    <location>
        <begin position="38"/>
        <end position="57"/>
    </location>
</feature>
<dbReference type="EMBL" id="JAVDTT010000002">
    <property type="protein sequence ID" value="MDR6841905.1"/>
    <property type="molecule type" value="Genomic_DNA"/>
</dbReference>
<accession>A0ABU1RUA9</accession>
<keyword evidence="1" id="KW-0812">Transmembrane</keyword>
<comment type="caution">
    <text evidence="2">The sequence shown here is derived from an EMBL/GenBank/DDBJ whole genome shotgun (WGS) entry which is preliminary data.</text>
</comment>
<sequence length="128" mass="13693">MTRSSPAWLLIAFLIAFVGVGFRYWQLPYAQVSLPDSLYGPGLVAIAVVALMARAFGLARFWKVWLLIAAAVPTAVLVRIVVDVAADATTHNLWPFEIAIALALGLGCSLVGSLLGSLLLMRSSKRPA</sequence>
<keyword evidence="1" id="KW-1133">Transmembrane helix</keyword>
<evidence type="ECO:0000313" key="3">
    <source>
        <dbReference type="Proteomes" id="UP001254759"/>
    </source>
</evidence>
<organism evidence="2 3">
    <name type="scientific">Pseudoxanthomonas sacheonensis</name>
    <dbReference type="NCBI Taxonomy" id="443615"/>
    <lineage>
        <taxon>Bacteria</taxon>
        <taxon>Pseudomonadati</taxon>
        <taxon>Pseudomonadota</taxon>
        <taxon>Gammaproteobacteria</taxon>
        <taxon>Lysobacterales</taxon>
        <taxon>Lysobacteraceae</taxon>
        <taxon>Pseudoxanthomonas</taxon>
    </lineage>
</organism>
<feature type="transmembrane region" description="Helical" evidence="1">
    <location>
        <begin position="98"/>
        <end position="121"/>
    </location>
</feature>
<dbReference type="RefSeq" id="WP_310093121.1">
    <property type="nucleotide sequence ID" value="NZ_JAVDTT010000002.1"/>
</dbReference>
<reference evidence="2 3" key="1">
    <citation type="submission" date="2023-07" db="EMBL/GenBank/DDBJ databases">
        <title>Sorghum-associated microbial communities from plants grown in Nebraska, USA.</title>
        <authorList>
            <person name="Schachtman D."/>
        </authorList>
    </citation>
    <scope>NUCLEOTIDE SEQUENCE [LARGE SCALE GENOMIC DNA]</scope>
    <source>
        <strain evidence="2 3">BE107</strain>
    </source>
</reference>
<dbReference type="Proteomes" id="UP001254759">
    <property type="component" value="Unassembled WGS sequence"/>
</dbReference>
<evidence type="ECO:0000256" key="1">
    <source>
        <dbReference type="SAM" id="Phobius"/>
    </source>
</evidence>
<evidence type="ECO:0000313" key="2">
    <source>
        <dbReference type="EMBL" id="MDR6841905.1"/>
    </source>
</evidence>
<feature type="transmembrane region" description="Helical" evidence="1">
    <location>
        <begin position="64"/>
        <end position="86"/>
    </location>
</feature>
<name>A0ABU1RUA9_9GAMM</name>
<protein>
    <submittedName>
        <fullName evidence="2">Uncharacterized protein</fullName>
    </submittedName>
</protein>
<proteinExistence type="predicted"/>
<gene>
    <name evidence="2" type="ORF">J2W94_002190</name>
</gene>